<dbReference type="InterPro" id="IPR000160">
    <property type="entry name" value="GGDEF_dom"/>
</dbReference>
<dbReference type="InterPro" id="IPR013408">
    <property type="entry name" value="Cas10/Csm1"/>
</dbReference>
<organism evidence="4 5">
    <name type="scientific">Methanobrevibacter filiformis</name>
    <dbReference type="NCBI Taxonomy" id="55758"/>
    <lineage>
        <taxon>Archaea</taxon>
        <taxon>Methanobacteriati</taxon>
        <taxon>Methanobacteriota</taxon>
        <taxon>Methanomada group</taxon>
        <taxon>Methanobacteria</taxon>
        <taxon>Methanobacteriales</taxon>
        <taxon>Methanobacteriaceae</taxon>
        <taxon>Methanobrevibacter</taxon>
    </lineage>
</organism>
<dbReference type="STRING" id="55758.MBFIL_00370"/>
<dbReference type="PROSITE" id="PS50887">
    <property type="entry name" value="GGDEF"/>
    <property type="match status" value="1"/>
</dbReference>
<evidence type="ECO:0000313" key="4">
    <source>
        <dbReference type="EMBL" id="KZX17627.1"/>
    </source>
</evidence>
<feature type="domain" description="GGDEF" evidence="3">
    <location>
        <begin position="77"/>
        <end position="288"/>
    </location>
</feature>
<comment type="caution">
    <text evidence="4">The sequence shown here is derived from an EMBL/GenBank/DDBJ whole genome shotgun (WGS) entry which is preliminary data.</text>
</comment>
<dbReference type="NCBIfam" id="TIGR02578">
    <property type="entry name" value="cas_TM1811_Csm1"/>
    <property type="match status" value="1"/>
</dbReference>
<dbReference type="AlphaFoldDB" id="A0A166CYY5"/>
<dbReference type="InterPro" id="IPR054767">
    <property type="entry name" value="Cas10-Cmr2_palm2"/>
</dbReference>
<dbReference type="GO" id="GO:0000166">
    <property type="term" value="F:nucleotide binding"/>
    <property type="evidence" value="ECO:0007669"/>
    <property type="project" value="UniProtKB-KW"/>
</dbReference>
<dbReference type="Proteomes" id="UP000077066">
    <property type="component" value="Unassembled WGS sequence"/>
</dbReference>
<keyword evidence="1" id="KW-0547">Nucleotide-binding</keyword>
<name>A0A166CYY5_9EURY</name>
<reference evidence="4 5" key="1">
    <citation type="submission" date="2016-04" db="EMBL/GenBank/DDBJ databases">
        <title>Genome sequence of Methanobrevibacter filiformis DSM 11501.</title>
        <authorList>
            <person name="Poehlein A."/>
            <person name="Seedorf H."/>
            <person name="Daniel R."/>
        </authorList>
    </citation>
    <scope>NUCLEOTIDE SEQUENCE [LARGE SCALE GENOMIC DNA]</scope>
    <source>
        <strain evidence="4 5">DSM 11501</strain>
    </source>
</reference>
<dbReference type="OrthoDB" id="57429at2157"/>
<gene>
    <name evidence="4" type="ORF">MBFIL_00370</name>
</gene>
<dbReference type="GO" id="GO:0051607">
    <property type="term" value="P:defense response to virus"/>
    <property type="evidence" value="ECO:0007669"/>
    <property type="project" value="UniProtKB-KW"/>
</dbReference>
<evidence type="ECO:0000313" key="5">
    <source>
        <dbReference type="Proteomes" id="UP000077066"/>
    </source>
</evidence>
<protein>
    <recommendedName>
        <fullName evidence="3">GGDEF domain-containing protein</fullName>
    </recommendedName>
</protein>
<dbReference type="RefSeq" id="WP_066970209.1">
    <property type="nucleotide sequence ID" value="NZ_LWMT01000005.1"/>
</dbReference>
<dbReference type="InterPro" id="IPR052117">
    <property type="entry name" value="Cas10/Csm1_subtype-III-A"/>
</dbReference>
<dbReference type="Gene3D" id="3.30.70.270">
    <property type="match status" value="1"/>
</dbReference>
<dbReference type="Pfam" id="PF22335">
    <property type="entry name" value="Cas10-Cmr2_palm2"/>
    <property type="match status" value="1"/>
</dbReference>
<evidence type="ECO:0000259" key="3">
    <source>
        <dbReference type="PROSITE" id="PS50887"/>
    </source>
</evidence>
<proteinExistence type="predicted"/>
<dbReference type="EMBL" id="LWMT01000005">
    <property type="protein sequence ID" value="KZX17627.1"/>
    <property type="molecule type" value="Genomic_DNA"/>
</dbReference>
<dbReference type="PANTHER" id="PTHR36528">
    <property type="entry name" value="CRISPR SYSTEM SINGLE-STRAND-SPECIFIC DEOXYRIBONUCLEASE CAS10/CSM1 (SUBTYPE III-A)"/>
    <property type="match status" value="1"/>
</dbReference>
<evidence type="ECO:0000256" key="1">
    <source>
        <dbReference type="ARBA" id="ARBA00022741"/>
    </source>
</evidence>
<dbReference type="PATRIC" id="fig|55758.3.peg.43"/>
<evidence type="ECO:0000256" key="2">
    <source>
        <dbReference type="ARBA" id="ARBA00023118"/>
    </source>
</evidence>
<keyword evidence="2" id="KW-0051">Antiviral defense</keyword>
<dbReference type="PANTHER" id="PTHR36528:SF1">
    <property type="entry name" value="CRISPR SYSTEM SINGLE-STRAND-SPECIFIC DEOXYRIBONUCLEASE CAS10_CSM1 (SUBTYPE III-A)"/>
    <property type="match status" value="1"/>
</dbReference>
<sequence>MIDSTYIEKIATKFDKIEVIRLNNTDFLDLAKNLNVEIKNVSFSFSFLGNILPKIKVEKKQQPLYFEHLSQISKGSNKLGIFKADVDNLGLIFSMGFEHLKNEPNNLNKIGSSISRISTLSFYLEMFISGFINQIASNYKVYEENKLCKKCKLKLKENKLREVSITFDDKIEEFDMGNDEYREINVICDDNNEICSNCHDKGIPTLYINYSGGDDLLVFGPYDQIIQFAEEFRSKFKEWTSNNRYITLSAGINIVNSKFPIGRAVQMSENYLNKSKCLGKDKITVFNETVSWENDSKDDRIKGFNSLLYFSKNLENIVPEKVSKGFVYSMLQLWQEYYFKDTLKVVDELDWESMNICRISKHPYVPMYVHKLRNIKDLKIRKKFREEYWKYLPWIRIPASWIGLRQR</sequence>
<keyword evidence="5" id="KW-1185">Reference proteome</keyword>
<dbReference type="InterPro" id="IPR043128">
    <property type="entry name" value="Rev_trsase/Diguanyl_cyclase"/>
</dbReference>
<accession>A0A166CYY5</accession>